<dbReference type="AlphaFoldDB" id="A0A7T3RC75"/>
<dbReference type="RefSeq" id="WP_177527620.1">
    <property type="nucleotide sequence ID" value="NZ_CBCSHE010000001.1"/>
</dbReference>
<evidence type="ECO:0000313" key="2">
    <source>
        <dbReference type="Proteomes" id="UP000595224"/>
    </source>
</evidence>
<keyword evidence="2" id="KW-1185">Reference proteome</keyword>
<dbReference type="NCBIfam" id="NF045581">
    <property type="entry name" value="PG0541_fam"/>
    <property type="match status" value="1"/>
</dbReference>
<gene>
    <name evidence="1" type="ORF">IWA51_09120</name>
</gene>
<dbReference type="EMBL" id="CP064936">
    <property type="protein sequence ID" value="QQA00428.1"/>
    <property type="molecule type" value="Genomic_DNA"/>
</dbReference>
<accession>A0A7T3RC75</accession>
<dbReference type="Proteomes" id="UP000595224">
    <property type="component" value="Chromosome"/>
</dbReference>
<reference evidence="1 2" key="1">
    <citation type="submission" date="2020-11" db="EMBL/GenBank/DDBJ databases">
        <title>Treponema Peruensis nv. sp., first commensal Treponema isolated from human feces.</title>
        <authorList>
            <person name="Belkhou C."/>
            <person name="Raes J."/>
        </authorList>
    </citation>
    <scope>NUCLEOTIDE SEQUENCE [LARGE SCALE GENOMIC DNA]</scope>
    <source>
        <strain evidence="1 2">RCC2812</strain>
    </source>
</reference>
<dbReference type="InterPro" id="IPR015867">
    <property type="entry name" value="N-reg_PII/ATP_PRibTrfase_C"/>
</dbReference>
<sequence length="95" mass="10645">MYRIEIISNKSVEEEITGALEENLPHILYTTVPLVYGRGGADRKLGTTTWPETNFVLISYIEDSELPVAKAVIASVKKKFKSEGIKMFAVRAEEL</sequence>
<dbReference type="Gene3D" id="3.30.70.120">
    <property type="match status" value="1"/>
</dbReference>
<protein>
    <recommendedName>
        <fullName evidence="3">Nitrogen regulatory protein P-II family</fullName>
    </recommendedName>
</protein>
<evidence type="ECO:0008006" key="3">
    <source>
        <dbReference type="Google" id="ProtNLM"/>
    </source>
</evidence>
<organism evidence="1 2">
    <name type="scientific">Treponema peruense</name>
    <dbReference type="NCBI Taxonomy" id="2787628"/>
    <lineage>
        <taxon>Bacteria</taxon>
        <taxon>Pseudomonadati</taxon>
        <taxon>Spirochaetota</taxon>
        <taxon>Spirochaetia</taxon>
        <taxon>Spirochaetales</taxon>
        <taxon>Treponemataceae</taxon>
        <taxon>Treponema</taxon>
    </lineage>
</organism>
<name>A0A7T3RC75_9SPIR</name>
<dbReference type="KEGG" id="tper:IWA51_09120"/>
<evidence type="ECO:0000313" key="1">
    <source>
        <dbReference type="EMBL" id="QQA00428.1"/>
    </source>
</evidence>
<proteinExistence type="predicted"/>